<dbReference type="SUPFAM" id="SSF158446">
    <property type="entry name" value="IVS-encoded protein-like"/>
    <property type="match status" value="1"/>
</dbReference>
<name>A0A291P6Y6_9GAMM</name>
<dbReference type="CDD" id="cd16377">
    <property type="entry name" value="23S_rRNA_IVP_like"/>
    <property type="match status" value="1"/>
</dbReference>
<sequence>MKFEDLLVWKRSARLCAEVFQAFSQSREFGFKDQITRSALSIASNIAEGYERDSDRDRVKFLSYAKGSCAELRAQIYIGMEIGYISRTVGQRWAAETREISKMLYALMSKMRR</sequence>
<keyword evidence="2" id="KW-1185">Reference proteome</keyword>
<dbReference type="KEGG" id="hbe:BEI_1667"/>
<dbReference type="AlphaFoldDB" id="A0A291P6Y6"/>
<dbReference type="Proteomes" id="UP000219993">
    <property type="component" value="Chromosome"/>
</dbReference>
<evidence type="ECO:0000313" key="1">
    <source>
        <dbReference type="EMBL" id="ATJ82654.1"/>
    </source>
</evidence>
<accession>A0A291P6Y6</accession>
<proteinExistence type="predicted"/>
<dbReference type="InterPro" id="IPR036583">
    <property type="entry name" value="23S_rRNA_IVS_sf"/>
</dbReference>
<evidence type="ECO:0000313" key="2">
    <source>
        <dbReference type="Proteomes" id="UP000219993"/>
    </source>
</evidence>
<protein>
    <submittedName>
        <fullName evidence="1">dTDP-4-amino-4,6-dideoxygalactose transaminase</fullName>
    </submittedName>
</protein>
<reference evidence="1 2" key="1">
    <citation type="journal article" date="2017" name="Sci. Rep.">
        <title>Revealing the Saline Adaptation Strategies of the Halophilic Bacterium Halomonas beimenensis through High-throughput Omics and Transposon Mutagenesis Approaches.</title>
        <authorList>
            <person name="Chen Y.H."/>
            <person name="Lin S.S."/>
            <person name="Shyu Y.T."/>
        </authorList>
    </citation>
    <scope>NUCLEOTIDE SEQUENCE [LARGE SCALE GENOMIC DNA]</scope>
    <source>
        <strain evidence="1 2">NTU-111</strain>
    </source>
</reference>
<dbReference type="OrthoDB" id="160990at2"/>
<dbReference type="PANTHER" id="PTHR38471">
    <property type="entry name" value="FOUR HELIX BUNDLE PROTEIN"/>
    <property type="match status" value="1"/>
</dbReference>
<dbReference type="RefSeq" id="WP_097789073.1">
    <property type="nucleotide sequence ID" value="NZ_BAAADT010000033.1"/>
</dbReference>
<dbReference type="InterPro" id="IPR012657">
    <property type="entry name" value="23S_rRNA-intervening_sequence"/>
</dbReference>
<dbReference type="NCBIfam" id="NF008912">
    <property type="entry name" value="PRK12275.1-6"/>
    <property type="match status" value="1"/>
</dbReference>
<dbReference type="EMBL" id="CP021435">
    <property type="protein sequence ID" value="ATJ82654.1"/>
    <property type="molecule type" value="Genomic_DNA"/>
</dbReference>
<gene>
    <name evidence="1" type="ORF">BEI_1667</name>
</gene>
<dbReference type="Pfam" id="PF05635">
    <property type="entry name" value="23S_rRNA_IVP"/>
    <property type="match status" value="1"/>
</dbReference>
<dbReference type="PANTHER" id="PTHR38471:SF2">
    <property type="entry name" value="FOUR HELIX BUNDLE PROTEIN"/>
    <property type="match status" value="1"/>
</dbReference>
<dbReference type="Gene3D" id="1.20.1440.60">
    <property type="entry name" value="23S rRNA-intervening sequence"/>
    <property type="match status" value="1"/>
</dbReference>
<dbReference type="NCBIfam" id="TIGR02436">
    <property type="entry name" value="four helix bundle protein"/>
    <property type="match status" value="1"/>
</dbReference>
<organism evidence="1 2">
    <name type="scientific">Halomonas beimenensis</name>
    <dbReference type="NCBI Taxonomy" id="475662"/>
    <lineage>
        <taxon>Bacteria</taxon>
        <taxon>Pseudomonadati</taxon>
        <taxon>Pseudomonadota</taxon>
        <taxon>Gammaproteobacteria</taxon>
        <taxon>Oceanospirillales</taxon>
        <taxon>Halomonadaceae</taxon>
        <taxon>Halomonas</taxon>
    </lineage>
</organism>